<reference evidence="3" key="4">
    <citation type="submission" date="2025-05" db="UniProtKB">
        <authorList>
            <consortium name="EnsemblFungi"/>
        </authorList>
    </citation>
    <scope>IDENTIFICATION</scope>
    <source>
        <strain evidence="3">isolate 1-1 / race 1 (BBBD)</strain>
    </source>
</reference>
<keyword evidence="4" id="KW-1185">Reference proteome</keyword>
<reference evidence="2" key="1">
    <citation type="submission" date="2009-11" db="EMBL/GenBank/DDBJ databases">
        <authorList>
            <consortium name="The Broad Institute Genome Sequencing Platform"/>
            <person name="Ward D."/>
            <person name="Feldgarden M."/>
            <person name="Earl A."/>
            <person name="Young S.K."/>
            <person name="Zeng Q."/>
            <person name="Koehrsen M."/>
            <person name="Alvarado L."/>
            <person name="Berlin A."/>
            <person name="Bochicchio J."/>
            <person name="Borenstein D."/>
            <person name="Chapman S.B."/>
            <person name="Chen Z."/>
            <person name="Engels R."/>
            <person name="Freedman E."/>
            <person name="Gellesch M."/>
            <person name="Goldberg J."/>
            <person name="Griggs A."/>
            <person name="Gujja S."/>
            <person name="Heilman E."/>
            <person name="Heiman D."/>
            <person name="Hepburn T."/>
            <person name="Howarth C."/>
            <person name="Jen D."/>
            <person name="Larson L."/>
            <person name="Lewis B."/>
            <person name="Mehta T."/>
            <person name="Park D."/>
            <person name="Pearson M."/>
            <person name="Roberts A."/>
            <person name="Saif S."/>
            <person name="Shea T."/>
            <person name="Shenoy N."/>
            <person name="Sisk P."/>
            <person name="Stolte C."/>
            <person name="Sykes S."/>
            <person name="Thomson T."/>
            <person name="Walk T."/>
            <person name="White J."/>
            <person name="Yandava C."/>
            <person name="Izard J."/>
            <person name="Baranova O.V."/>
            <person name="Blanton J.M."/>
            <person name="Tanner A.C."/>
            <person name="Dewhirst F.E."/>
            <person name="Haas B."/>
            <person name="Nusbaum C."/>
            <person name="Birren B."/>
        </authorList>
    </citation>
    <scope>NUCLEOTIDE SEQUENCE [LARGE SCALE GENOMIC DNA]</scope>
    <source>
        <strain evidence="2">1-1 BBBD Race 1</strain>
    </source>
</reference>
<accession>A0A180FYU0</accession>
<feature type="region of interest" description="Disordered" evidence="1">
    <location>
        <begin position="1"/>
        <end position="149"/>
    </location>
</feature>
<reference evidence="2" key="2">
    <citation type="submission" date="2016-05" db="EMBL/GenBank/DDBJ databases">
        <title>Comparative analysis highlights variable genome content of wheat rusts and divergence of the mating loci.</title>
        <authorList>
            <person name="Cuomo C.A."/>
            <person name="Bakkeren G."/>
            <person name="Szabo L."/>
            <person name="Khalil H."/>
            <person name="Joly D."/>
            <person name="Goldberg J."/>
            <person name="Young S."/>
            <person name="Zeng Q."/>
            <person name="Fellers J."/>
        </authorList>
    </citation>
    <scope>NUCLEOTIDE SEQUENCE [LARGE SCALE GENOMIC DNA]</scope>
    <source>
        <strain evidence="2">1-1 BBBD Race 1</strain>
    </source>
</reference>
<dbReference type="Proteomes" id="UP000005240">
    <property type="component" value="Unassembled WGS sequence"/>
</dbReference>
<dbReference type="AlphaFoldDB" id="A0A180FYU0"/>
<dbReference type="VEuPathDB" id="FungiDB:PTTG_30413"/>
<evidence type="ECO:0000313" key="2">
    <source>
        <dbReference type="EMBL" id="OAV85584.1"/>
    </source>
</evidence>
<evidence type="ECO:0000313" key="4">
    <source>
        <dbReference type="Proteomes" id="UP000005240"/>
    </source>
</evidence>
<feature type="compositionally biased region" description="Basic residues" evidence="1">
    <location>
        <begin position="86"/>
        <end position="96"/>
    </location>
</feature>
<reference evidence="3 4" key="3">
    <citation type="journal article" date="2017" name="G3 (Bethesda)">
        <title>Comparative analysis highlights variable genome content of wheat rusts and divergence of the mating loci.</title>
        <authorList>
            <person name="Cuomo C.A."/>
            <person name="Bakkeren G."/>
            <person name="Khalil H.B."/>
            <person name="Panwar V."/>
            <person name="Joly D."/>
            <person name="Linning R."/>
            <person name="Sakthikumar S."/>
            <person name="Song X."/>
            <person name="Adiconis X."/>
            <person name="Fan L."/>
            <person name="Goldberg J.M."/>
            <person name="Levin J.Z."/>
            <person name="Young S."/>
            <person name="Zeng Q."/>
            <person name="Anikster Y."/>
            <person name="Bruce M."/>
            <person name="Wang M."/>
            <person name="Yin C."/>
            <person name="McCallum B."/>
            <person name="Szabo L.J."/>
            <person name="Hulbert S."/>
            <person name="Chen X."/>
            <person name="Fellers J.P."/>
        </authorList>
    </citation>
    <scope>NUCLEOTIDE SEQUENCE</scope>
    <source>
        <strain evidence="3">isolate 1-1 / race 1 (BBBD)</strain>
        <strain evidence="4">Isolate 1-1 / race 1 (BBBD)</strain>
    </source>
</reference>
<feature type="compositionally biased region" description="Basic and acidic residues" evidence="1">
    <location>
        <begin position="16"/>
        <end position="33"/>
    </location>
</feature>
<evidence type="ECO:0000313" key="3">
    <source>
        <dbReference type="EnsemblFungi" id="PTTG_30413-t43_1-p1"/>
    </source>
</evidence>
<dbReference type="EnsemblFungi" id="PTTG_30413-t43_1">
    <property type="protein sequence ID" value="PTTG_30413-t43_1-p1"/>
    <property type="gene ID" value="PTTG_30413"/>
</dbReference>
<name>A0A180FYU0_PUCT1</name>
<protein>
    <submittedName>
        <fullName evidence="2 3">Uncharacterized protein</fullName>
    </submittedName>
</protein>
<dbReference type="EMBL" id="ADAS02003489">
    <property type="protein sequence ID" value="OAV85584.1"/>
    <property type="molecule type" value="Genomic_DNA"/>
</dbReference>
<gene>
    <name evidence="2" type="ORF">PTTG_30413</name>
</gene>
<organism evidence="2">
    <name type="scientific">Puccinia triticina (isolate 1-1 / race 1 (BBBD))</name>
    <name type="common">Brown leaf rust fungus</name>
    <dbReference type="NCBI Taxonomy" id="630390"/>
    <lineage>
        <taxon>Eukaryota</taxon>
        <taxon>Fungi</taxon>
        <taxon>Dikarya</taxon>
        <taxon>Basidiomycota</taxon>
        <taxon>Pucciniomycotina</taxon>
        <taxon>Pucciniomycetes</taxon>
        <taxon>Pucciniales</taxon>
        <taxon>Pucciniaceae</taxon>
        <taxon>Puccinia</taxon>
    </lineage>
</organism>
<evidence type="ECO:0000256" key="1">
    <source>
        <dbReference type="SAM" id="MobiDB-lite"/>
    </source>
</evidence>
<sequence length="149" mass="15680">KAKAKGAKSAPPPHIAPDHDAREGEDKGREVDAGRVVGGKGTKRKSGAAADDHDEEADEGPGARVADGPGDDDDDEQRALQETLNKKKRKIFHSKKPALAWASHRGEENNMLGLPPELSPIKKPAPRAGAGKKRGPGKAGNILPLSLLK</sequence>
<feature type="non-terminal residue" evidence="2">
    <location>
        <position position="1"/>
    </location>
</feature>
<proteinExistence type="predicted"/>